<keyword evidence="3" id="KW-1185">Reference proteome</keyword>
<dbReference type="PANTHER" id="PTHR34722:SF6">
    <property type="entry name" value="HOMOLOG OF ODR-2 (TWO)"/>
    <property type="match status" value="1"/>
</dbReference>
<feature type="compositionally biased region" description="Low complexity" evidence="1">
    <location>
        <begin position="161"/>
        <end position="176"/>
    </location>
</feature>
<protein>
    <submittedName>
        <fullName evidence="4">Uncharacterized protein</fullName>
    </submittedName>
</protein>
<organism evidence="3 4">
    <name type="scientific">Plectus sambesii</name>
    <dbReference type="NCBI Taxonomy" id="2011161"/>
    <lineage>
        <taxon>Eukaryota</taxon>
        <taxon>Metazoa</taxon>
        <taxon>Ecdysozoa</taxon>
        <taxon>Nematoda</taxon>
        <taxon>Chromadorea</taxon>
        <taxon>Plectida</taxon>
        <taxon>Plectina</taxon>
        <taxon>Plectoidea</taxon>
        <taxon>Plectidae</taxon>
        <taxon>Plectus</taxon>
    </lineage>
</organism>
<dbReference type="AlphaFoldDB" id="A0A914WEL1"/>
<feature type="region of interest" description="Disordered" evidence="1">
    <location>
        <begin position="159"/>
        <end position="192"/>
    </location>
</feature>
<dbReference type="WBParaSite" id="PSAMB.scaffold3size181960.g467.t1">
    <property type="protein sequence ID" value="PSAMB.scaffold3size181960.g467.t1"/>
    <property type="gene ID" value="PSAMB.scaffold3size181960.g467"/>
</dbReference>
<dbReference type="PANTHER" id="PTHR34722">
    <property type="entry name" value="HOMOLOG OF ODR-2 (TWO)-RELATED"/>
    <property type="match status" value="1"/>
</dbReference>
<keyword evidence="2" id="KW-0472">Membrane</keyword>
<evidence type="ECO:0000313" key="3">
    <source>
        <dbReference type="Proteomes" id="UP000887566"/>
    </source>
</evidence>
<proteinExistence type="predicted"/>
<feature type="transmembrane region" description="Helical" evidence="2">
    <location>
        <begin position="12"/>
        <end position="29"/>
    </location>
</feature>
<accession>A0A914WEL1</accession>
<evidence type="ECO:0000256" key="2">
    <source>
        <dbReference type="SAM" id="Phobius"/>
    </source>
</evidence>
<evidence type="ECO:0000256" key="1">
    <source>
        <dbReference type="SAM" id="MobiDB-lite"/>
    </source>
</evidence>
<keyword evidence="2" id="KW-0812">Transmembrane</keyword>
<dbReference type="Proteomes" id="UP000887566">
    <property type="component" value="Unplaced"/>
</dbReference>
<dbReference type="GO" id="GO:0043025">
    <property type="term" value="C:neuronal cell body"/>
    <property type="evidence" value="ECO:0007669"/>
    <property type="project" value="TreeGrafter"/>
</dbReference>
<dbReference type="GO" id="GO:0042048">
    <property type="term" value="P:olfactory behavior"/>
    <property type="evidence" value="ECO:0007669"/>
    <property type="project" value="TreeGrafter"/>
</dbReference>
<name>A0A914WEL1_9BILA</name>
<dbReference type="GO" id="GO:0030424">
    <property type="term" value="C:axon"/>
    <property type="evidence" value="ECO:0007669"/>
    <property type="project" value="TreeGrafter"/>
</dbReference>
<reference evidence="4" key="1">
    <citation type="submission" date="2022-11" db="UniProtKB">
        <authorList>
            <consortium name="WormBaseParasite"/>
        </authorList>
    </citation>
    <scope>IDENTIFICATION</scope>
</reference>
<evidence type="ECO:0000313" key="4">
    <source>
        <dbReference type="WBParaSite" id="PSAMB.scaffold3size181960.g467.t1"/>
    </source>
</evidence>
<dbReference type="Pfam" id="PF06579">
    <property type="entry name" value="Ly-6_related"/>
    <property type="match status" value="1"/>
</dbReference>
<sequence>MLFSDCRLDPRHLLFIVVLFVMCAAVALCDRYGDRFDDRFDDTRPMLSDRRYCFSCMSRSYLSIWDRLMHHYFPPKNFTEQCERPTAEVGVVRCETACFTVVEEEHVGAVGIIVGNRYMRGCLDRLLLFGIDPDLRDAMANVGETDQCRVTNRKLLSLVNSNPQPEPSSQPQQRASNGNHQRTPAGRPRTRQPVRAWQADLVVVCSCIGDRCNKSPMNLSRRASRTTTPWTILPLLLPSALLVAQFARRHSTSPFLLSN</sequence>
<dbReference type="GO" id="GO:1990834">
    <property type="term" value="P:response to odorant"/>
    <property type="evidence" value="ECO:0007669"/>
    <property type="project" value="TreeGrafter"/>
</dbReference>
<keyword evidence="2" id="KW-1133">Transmembrane helix</keyword>
<dbReference type="InterPro" id="IPR010558">
    <property type="entry name" value="Ly-6-related"/>
</dbReference>